<dbReference type="Proteomes" id="UP001589896">
    <property type="component" value="Unassembled WGS sequence"/>
</dbReference>
<sequence>MTTRAETGQSAQVDQPDPVYGAGATGPEKNLARVAGVTGAVLTVGSVGVAAPDAWTWWQYAVAAVLAFDLIGGVVANGLNSAKRDHFAAPGPAAGWLGRLVRRPVLFAAVHIQPILIGLLFPGAAWWWGAAWYLIALLTVALVRVTPLYLQRPVALFCCTVVAVLAPLSAAPFGLWWVPVIMVLKLTLAHAVQEEPYRPEGR</sequence>
<dbReference type="RefSeq" id="WP_386673898.1">
    <property type="nucleotide sequence ID" value="NZ_JBHLTG010000007.1"/>
</dbReference>
<feature type="region of interest" description="Disordered" evidence="1">
    <location>
        <begin position="1"/>
        <end position="22"/>
    </location>
</feature>
<protein>
    <submittedName>
        <fullName evidence="3">Uncharacterized protein</fullName>
    </submittedName>
</protein>
<feature type="transmembrane region" description="Helical" evidence="2">
    <location>
        <begin position="57"/>
        <end position="79"/>
    </location>
</feature>
<keyword evidence="2" id="KW-0472">Membrane</keyword>
<gene>
    <name evidence="3" type="ORF">ACFFGH_26295</name>
</gene>
<feature type="compositionally biased region" description="Polar residues" evidence="1">
    <location>
        <begin position="1"/>
        <end position="13"/>
    </location>
</feature>
<evidence type="ECO:0000313" key="4">
    <source>
        <dbReference type="Proteomes" id="UP001589896"/>
    </source>
</evidence>
<dbReference type="EMBL" id="JBHLTG010000007">
    <property type="protein sequence ID" value="MFC0681357.1"/>
    <property type="molecule type" value="Genomic_DNA"/>
</dbReference>
<reference evidence="3 4" key="1">
    <citation type="submission" date="2024-09" db="EMBL/GenBank/DDBJ databases">
        <authorList>
            <person name="Sun Q."/>
            <person name="Mori K."/>
        </authorList>
    </citation>
    <scope>NUCLEOTIDE SEQUENCE [LARGE SCALE GENOMIC DNA]</scope>
    <source>
        <strain evidence="3 4">KCTC 23076</strain>
    </source>
</reference>
<feature type="transmembrane region" description="Helical" evidence="2">
    <location>
        <begin position="31"/>
        <end position="51"/>
    </location>
</feature>
<keyword evidence="2" id="KW-0812">Transmembrane</keyword>
<evidence type="ECO:0000313" key="3">
    <source>
        <dbReference type="EMBL" id="MFC0681357.1"/>
    </source>
</evidence>
<proteinExistence type="predicted"/>
<feature type="transmembrane region" description="Helical" evidence="2">
    <location>
        <begin position="125"/>
        <end position="143"/>
    </location>
</feature>
<comment type="caution">
    <text evidence="3">The sequence shown here is derived from an EMBL/GenBank/DDBJ whole genome shotgun (WGS) entry which is preliminary data.</text>
</comment>
<evidence type="ECO:0000256" key="2">
    <source>
        <dbReference type="SAM" id="Phobius"/>
    </source>
</evidence>
<name>A0ABV6RY10_9GAMM</name>
<keyword evidence="2" id="KW-1133">Transmembrane helix</keyword>
<evidence type="ECO:0000256" key="1">
    <source>
        <dbReference type="SAM" id="MobiDB-lite"/>
    </source>
</evidence>
<feature type="transmembrane region" description="Helical" evidence="2">
    <location>
        <begin position="155"/>
        <end position="178"/>
    </location>
</feature>
<keyword evidence="4" id="KW-1185">Reference proteome</keyword>
<organism evidence="3 4">
    <name type="scientific">Lysobacter korlensis</name>
    <dbReference type="NCBI Taxonomy" id="553636"/>
    <lineage>
        <taxon>Bacteria</taxon>
        <taxon>Pseudomonadati</taxon>
        <taxon>Pseudomonadota</taxon>
        <taxon>Gammaproteobacteria</taxon>
        <taxon>Lysobacterales</taxon>
        <taxon>Lysobacteraceae</taxon>
        <taxon>Lysobacter</taxon>
    </lineage>
</organism>
<accession>A0ABV6RY10</accession>
<feature type="transmembrane region" description="Helical" evidence="2">
    <location>
        <begin position="100"/>
        <end position="119"/>
    </location>
</feature>